<keyword evidence="5 8" id="KW-0472">Membrane</keyword>
<evidence type="ECO:0000256" key="8">
    <source>
        <dbReference type="SAM" id="Phobius"/>
    </source>
</evidence>
<keyword evidence="6" id="KW-0675">Receptor</keyword>
<accession>A0A815IED8</accession>
<dbReference type="InterPro" id="IPR017452">
    <property type="entry name" value="GPCR_Rhodpsn_7TM"/>
</dbReference>
<dbReference type="CDD" id="cd00637">
    <property type="entry name" value="7tm_classA_rhodopsin-like"/>
    <property type="match status" value="1"/>
</dbReference>
<keyword evidence="12" id="KW-1185">Reference proteome</keyword>
<gene>
    <name evidence="10" type="ORF">EDS130_LOCUS33983</name>
    <name evidence="11" type="ORF">XAT740_LOCUS54768</name>
</gene>
<dbReference type="Proteomes" id="UP000663828">
    <property type="component" value="Unassembled WGS sequence"/>
</dbReference>
<evidence type="ECO:0000256" key="7">
    <source>
        <dbReference type="ARBA" id="ARBA00023224"/>
    </source>
</evidence>
<sequence length="195" mass="22576">MLFLMTTCILPILFMVIFGILTFLNVRQIRNRVGPQEDRTRNDQLRFNDRQLIRMLLTQVTITTLLAIPYCCVRMFSTFGLTFLKLQFSPQDRAIYNLFWYSTRTLYYTNCVIGFYVYTLSSSKFNAEFKRCTRYGFKKILTATGLVKCLSMRTHQSLTNGSQIDGNIRSLKATEATNRNPVALKQRIIAGTTNV</sequence>
<reference evidence="10" key="1">
    <citation type="submission" date="2021-02" db="EMBL/GenBank/DDBJ databases">
        <authorList>
            <person name="Nowell W R."/>
        </authorList>
    </citation>
    <scope>NUCLEOTIDE SEQUENCE</scope>
</reference>
<evidence type="ECO:0000313" key="12">
    <source>
        <dbReference type="Proteomes" id="UP000663828"/>
    </source>
</evidence>
<dbReference type="Proteomes" id="UP000663852">
    <property type="component" value="Unassembled WGS sequence"/>
</dbReference>
<keyword evidence="7" id="KW-0807">Transducer</keyword>
<evidence type="ECO:0000256" key="2">
    <source>
        <dbReference type="ARBA" id="ARBA00022692"/>
    </source>
</evidence>
<dbReference type="Gene3D" id="1.20.1070.10">
    <property type="entry name" value="Rhodopsin 7-helix transmembrane proteins"/>
    <property type="match status" value="1"/>
</dbReference>
<evidence type="ECO:0000256" key="5">
    <source>
        <dbReference type="ARBA" id="ARBA00023136"/>
    </source>
</evidence>
<dbReference type="EMBL" id="CAJNOR010009965">
    <property type="protein sequence ID" value="CAF1649886.1"/>
    <property type="molecule type" value="Genomic_DNA"/>
</dbReference>
<dbReference type="OrthoDB" id="10018588at2759"/>
<dbReference type="PANTHER" id="PTHR24243:SF208">
    <property type="entry name" value="PYROKININ-1 RECEPTOR"/>
    <property type="match status" value="1"/>
</dbReference>
<evidence type="ECO:0000256" key="1">
    <source>
        <dbReference type="ARBA" id="ARBA00004141"/>
    </source>
</evidence>
<evidence type="ECO:0000313" key="11">
    <source>
        <dbReference type="EMBL" id="CAF1649886.1"/>
    </source>
</evidence>
<evidence type="ECO:0000256" key="6">
    <source>
        <dbReference type="ARBA" id="ARBA00023170"/>
    </source>
</evidence>
<evidence type="ECO:0000259" key="9">
    <source>
        <dbReference type="PROSITE" id="PS50262"/>
    </source>
</evidence>
<dbReference type="EMBL" id="CAJNOJ010000278">
    <property type="protein sequence ID" value="CAF1363899.1"/>
    <property type="molecule type" value="Genomic_DNA"/>
</dbReference>
<feature type="domain" description="G-protein coupled receptors family 1 profile" evidence="9">
    <location>
        <begin position="1"/>
        <end position="118"/>
    </location>
</feature>
<organism evidence="10 13">
    <name type="scientific">Adineta ricciae</name>
    <name type="common">Rotifer</name>
    <dbReference type="NCBI Taxonomy" id="249248"/>
    <lineage>
        <taxon>Eukaryota</taxon>
        <taxon>Metazoa</taxon>
        <taxon>Spiralia</taxon>
        <taxon>Gnathifera</taxon>
        <taxon>Rotifera</taxon>
        <taxon>Eurotatoria</taxon>
        <taxon>Bdelloidea</taxon>
        <taxon>Adinetida</taxon>
        <taxon>Adinetidae</taxon>
        <taxon>Adineta</taxon>
    </lineage>
</organism>
<feature type="transmembrane region" description="Helical" evidence="8">
    <location>
        <begin position="6"/>
        <end position="26"/>
    </location>
</feature>
<feature type="transmembrane region" description="Helical" evidence="8">
    <location>
        <begin position="99"/>
        <end position="121"/>
    </location>
</feature>
<protein>
    <recommendedName>
        <fullName evidence="9">G-protein coupled receptors family 1 profile domain-containing protein</fullName>
    </recommendedName>
</protein>
<keyword evidence="4" id="KW-0297">G-protein coupled receptor</keyword>
<dbReference type="PROSITE" id="PS50262">
    <property type="entry name" value="G_PROTEIN_RECEP_F1_2"/>
    <property type="match status" value="1"/>
</dbReference>
<comment type="caution">
    <text evidence="10">The sequence shown here is derived from an EMBL/GenBank/DDBJ whole genome shotgun (WGS) entry which is preliminary data.</text>
</comment>
<keyword evidence="3 8" id="KW-1133">Transmembrane helix</keyword>
<proteinExistence type="predicted"/>
<feature type="transmembrane region" description="Helical" evidence="8">
    <location>
        <begin position="56"/>
        <end position="79"/>
    </location>
</feature>
<evidence type="ECO:0000256" key="4">
    <source>
        <dbReference type="ARBA" id="ARBA00023040"/>
    </source>
</evidence>
<dbReference type="AlphaFoldDB" id="A0A815IED8"/>
<keyword evidence="2 8" id="KW-0812">Transmembrane</keyword>
<evidence type="ECO:0000313" key="10">
    <source>
        <dbReference type="EMBL" id="CAF1363899.1"/>
    </source>
</evidence>
<dbReference type="GO" id="GO:0005886">
    <property type="term" value="C:plasma membrane"/>
    <property type="evidence" value="ECO:0007669"/>
    <property type="project" value="TreeGrafter"/>
</dbReference>
<dbReference type="SUPFAM" id="SSF81321">
    <property type="entry name" value="Family A G protein-coupled receptor-like"/>
    <property type="match status" value="1"/>
</dbReference>
<dbReference type="PANTHER" id="PTHR24243">
    <property type="entry name" value="G-PROTEIN COUPLED RECEPTOR"/>
    <property type="match status" value="1"/>
</dbReference>
<evidence type="ECO:0000256" key="3">
    <source>
        <dbReference type="ARBA" id="ARBA00022989"/>
    </source>
</evidence>
<comment type="subcellular location">
    <subcellularLocation>
        <location evidence="1">Membrane</location>
        <topology evidence="1">Multi-pass membrane protein</topology>
    </subcellularLocation>
</comment>
<name>A0A815IED8_ADIRI</name>
<dbReference type="GO" id="GO:0004930">
    <property type="term" value="F:G protein-coupled receptor activity"/>
    <property type="evidence" value="ECO:0007669"/>
    <property type="project" value="UniProtKB-KW"/>
</dbReference>
<evidence type="ECO:0000313" key="13">
    <source>
        <dbReference type="Proteomes" id="UP000663852"/>
    </source>
</evidence>